<dbReference type="Pfam" id="PF01864">
    <property type="entry name" value="CarS-like"/>
    <property type="match status" value="1"/>
</dbReference>
<evidence type="ECO:0000256" key="2">
    <source>
        <dbReference type="ARBA" id="ARBA00022516"/>
    </source>
</evidence>
<comment type="catalytic activity">
    <reaction evidence="11">
        <text>2,3-bis-O-(geranylgeranyl)-sn-glycerol 1-phosphate + CTP + H(+) = CDP-2,3-bis-O-(geranylgeranyl)-sn-glycerol + diphosphate</text>
        <dbReference type="Rhea" id="RHEA:25690"/>
        <dbReference type="ChEBI" id="CHEBI:15378"/>
        <dbReference type="ChEBI" id="CHEBI:33019"/>
        <dbReference type="ChEBI" id="CHEBI:37563"/>
        <dbReference type="ChEBI" id="CHEBI:58837"/>
        <dbReference type="ChEBI" id="CHEBI:58838"/>
        <dbReference type="EC" id="2.7.7.67"/>
    </reaction>
</comment>
<comment type="cofactor">
    <cofactor evidence="11">
        <name>Mg(2+)</name>
        <dbReference type="ChEBI" id="CHEBI:18420"/>
    </cofactor>
</comment>
<evidence type="ECO:0000256" key="6">
    <source>
        <dbReference type="ARBA" id="ARBA00022989"/>
    </source>
</evidence>
<comment type="subcellular location">
    <subcellularLocation>
        <location evidence="11">Cell membrane</location>
        <topology evidence="11">Multi-pass membrane protein</topology>
    </subcellularLocation>
</comment>
<keyword evidence="9 11" id="KW-0594">Phospholipid biosynthesis</keyword>
<dbReference type="GO" id="GO:0046474">
    <property type="term" value="P:glycerophospholipid biosynthetic process"/>
    <property type="evidence" value="ECO:0007669"/>
    <property type="project" value="UniProtKB-UniRule"/>
</dbReference>
<dbReference type="PANTHER" id="PTHR39650">
    <property type="entry name" value="CDP-ARCHAEOL SYNTHASE"/>
    <property type="match status" value="1"/>
</dbReference>
<gene>
    <name evidence="11" type="primary">carS</name>
    <name evidence="12" type="ORF">EYH02_01220</name>
</gene>
<keyword evidence="7 11" id="KW-0443">Lipid metabolism</keyword>
<keyword evidence="6 11" id="KW-1133">Transmembrane helix</keyword>
<feature type="transmembrane region" description="Helical" evidence="11">
    <location>
        <begin position="139"/>
        <end position="162"/>
    </location>
</feature>
<dbReference type="UniPathway" id="UPA00940"/>
<sequence length="169" mass="18422">MKQILDAIWFILPAYVANGAPVIASHIVRHRHPMDFGLKFIDGRRVFGDSKSWEGFLFGIALGTVVASLQYLFCGKPLLILRGFVLSVGALLGDCVGAFIKRRLGIPPGKPAPLLDQLSFLVVAIAFTSALNLCTLTAYQLLILILLTPILHVLANTIAYLLGLKNVPW</sequence>
<dbReference type="HAMAP" id="MF_01117">
    <property type="entry name" value="CDP_archaeol_synth"/>
    <property type="match status" value="1"/>
</dbReference>
<comment type="similarity">
    <text evidence="11">Belongs to the CDP-archaeol synthase family.</text>
</comment>
<evidence type="ECO:0000256" key="1">
    <source>
        <dbReference type="ARBA" id="ARBA00022475"/>
    </source>
</evidence>
<evidence type="ECO:0000256" key="5">
    <source>
        <dbReference type="ARBA" id="ARBA00022842"/>
    </source>
</evidence>
<keyword evidence="1 11" id="KW-1003">Cell membrane</keyword>
<keyword evidence="2 11" id="KW-0444">Lipid biosynthesis</keyword>
<evidence type="ECO:0000256" key="11">
    <source>
        <dbReference type="HAMAP-Rule" id="MF_01117"/>
    </source>
</evidence>
<comment type="function">
    <text evidence="11">Catalyzes the formation of CDP-2,3-bis-(O-geranylgeranyl)-sn-glycerol (CDP-archaeol) from 2,3-bis-(O-geranylgeranyl)-sn-glycerol 1-phosphate (DGGGP) and CTP. This reaction is the third ether-bond-formation step in the biosynthesis of archaeal membrane lipids.</text>
</comment>
<keyword evidence="10 11" id="KW-1208">Phospholipid metabolism</keyword>
<name>A0A832YX59_9CREN</name>
<protein>
    <recommendedName>
        <fullName evidence="11">CDP-archaeol synthase</fullName>
        <ecNumber evidence="11">2.7.7.67</ecNumber>
    </recommendedName>
    <alternativeName>
        <fullName evidence="11">CDP-2,3-bis-(O-geranylgeranyl)-sn-glycerol synthase</fullName>
    </alternativeName>
</protein>
<dbReference type="Proteomes" id="UP000605805">
    <property type="component" value="Unassembled WGS sequence"/>
</dbReference>
<keyword evidence="12" id="KW-0548">Nucleotidyltransferase</keyword>
<comment type="caution">
    <text evidence="12">The sequence shown here is derived from an EMBL/GenBank/DDBJ whole genome shotgun (WGS) entry which is preliminary data.</text>
</comment>
<evidence type="ECO:0000256" key="10">
    <source>
        <dbReference type="ARBA" id="ARBA00023264"/>
    </source>
</evidence>
<feature type="transmembrane region" description="Helical" evidence="11">
    <location>
        <begin position="112"/>
        <end position="133"/>
    </location>
</feature>
<feature type="transmembrane region" description="Helical" evidence="11">
    <location>
        <begin position="55"/>
        <end position="73"/>
    </location>
</feature>
<evidence type="ECO:0000313" key="13">
    <source>
        <dbReference type="Proteomes" id="UP000605805"/>
    </source>
</evidence>
<keyword evidence="4 11" id="KW-0812">Transmembrane</keyword>
<dbReference type="EMBL" id="DQTV01000029">
    <property type="protein sequence ID" value="HIP56683.1"/>
    <property type="molecule type" value="Genomic_DNA"/>
</dbReference>
<feature type="transmembrane region" description="Helical" evidence="11">
    <location>
        <begin position="79"/>
        <end position="100"/>
    </location>
</feature>
<accession>A0A832YX59</accession>
<dbReference type="GO" id="GO:0005886">
    <property type="term" value="C:plasma membrane"/>
    <property type="evidence" value="ECO:0007669"/>
    <property type="project" value="UniProtKB-SubCell"/>
</dbReference>
<evidence type="ECO:0000256" key="7">
    <source>
        <dbReference type="ARBA" id="ARBA00023098"/>
    </source>
</evidence>
<comment type="pathway">
    <text evidence="11">Membrane lipid metabolism; glycerophospholipid metabolism.</text>
</comment>
<evidence type="ECO:0000256" key="8">
    <source>
        <dbReference type="ARBA" id="ARBA00023136"/>
    </source>
</evidence>
<reference evidence="12" key="1">
    <citation type="journal article" date="2020" name="ISME J.">
        <title>Gammaproteobacteria mediating utilization of methyl-, sulfur- and petroleum organic compounds in deep ocean hydrothermal plumes.</title>
        <authorList>
            <person name="Zhou Z."/>
            <person name="Liu Y."/>
            <person name="Pan J."/>
            <person name="Cron B.R."/>
            <person name="Toner B.M."/>
            <person name="Anantharaman K."/>
            <person name="Breier J.A."/>
            <person name="Dick G.J."/>
            <person name="Li M."/>
        </authorList>
    </citation>
    <scope>NUCLEOTIDE SEQUENCE</scope>
    <source>
        <strain evidence="12">SZUA-1435</strain>
    </source>
</reference>
<dbReference type="GO" id="GO:0043338">
    <property type="term" value="F:CDP-2,3-bis-(O-geranylgeranyl)-sn-glycerol synthase activity"/>
    <property type="evidence" value="ECO:0007669"/>
    <property type="project" value="UniProtKB-EC"/>
</dbReference>
<dbReference type="InterPro" id="IPR032690">
    <property type="entry name" value="CarS"/>
</dbReference>
<evidence type="ECO:0000256" key="9">
    <source>
        <dbReference type="ARBA" id="ARBA00023209"/>
    </source>
</evidence>
<dbReference type="PANTHER" id="PTHR39650:SF1">
    <property type="entry name" value="CDP-ARCHAEOL SYNTHASE"/>
    <property type="match status" value="1"/>
</dbReference>
<dbReference type="EC" id="2.7.7.67" evidence="11"/>
<evidence type="ECO:0000313" key="12">
    <source>
        <dbReference type="EMBL" id="HIP56683.1"/>
    </source>
</evidence>
<proteinExistence type="inferred from homology"/>
<dbReference type="InterPro" id="IPR002726">
    <property type="entry name" value="CarS_archaea"/>
</dbReference>
<organism evidence="12 13">
    <name type="scientific">Ignisphaera aggregans</name>
    <dbReference type="NCBI Taxonomy" id="334771"/>
    <lineage>
        <taxon>Archaea</taxon>
        <taxon>Thermoproteota</taxon>
        <taxon>Thermoprotei</taxon>
        <taxon>Desulfurococcales</taxon>
        <taxon>Desulfurococcaceae</taxon>
        <taxon>Ignisphaera</taxon>
    </lineage>
</organism>
<dbReference type="NCBIfam" id="NF003114">
    <property type="entry name" value="PRK04032.1"/>
    <property type="match status" value="1"/>
</dbReference>
<dbReference type="AlphaFoldDB" id="A0A832YX59"/>
<keyword evidence="3 11" id="KW-0808">Transferase</keyword>
<evidence type="ECO:0000256" key="3">
    <source>
        <dbReference type="ARBA" id="ARBA00022679"/>
    </source>
</evidence>
<keyword evidence="5 11" id="KW-0460">Magnesium</keyword>
<keyword evidence="8 11" id="KW-0472">Membrane</keyword>
<evidence type="ECO:0000256" key="4">
    <source>
        <dbReference type="ARBA" id="ARBA00022692"/>
    </source>
</evidence>